<keyword evidence="1" id="KW-1133">Transmembrane helix</keyword>
<proteinExistence type="predicted"/>
<keyword evidence="1" id="KW-0472">Membrane</keyword>
<feature type="transmembrane region" description="Helical" evidence="1">
    <location>
        <begin position="114"/>
        <end position="131"/>
    </location>
</feature>
<organism evidence="2 3">
    <name type="scientific">Flavobacterium polysaccharolyticum</name>
    <dbReference type="NCBI Taxonomy" id="3133148"/>
    <lineage>
        <taxon>Bacteria</taxon>
        <taxon>Pseudomonadati</taxon>
        <taxon>Bacteroidota</taxon>
        <taxon>Flavobacteriia</taxon>
        <taxon>Flavobacteriales</taxon>
        <taxon>Flavobacteriaceae</taxon>
        <taxon>Flavobacterium</taxon>
    </lineage>
</organism>
<reference evidence="2 3" key="1">
    <citation type="submission" date="2024-03" db="EMBL/GenBank/DDBJ databases">
        <title>Two novel species of the genus Flavobacterium exhibiting potentially degradation of complex polysaccharides.</title>
        <authorList>
            <person name="Lian X."/>
        </authorList>
    </citation>
    <scope>NUCLEOTIDE SEQUENCE [LARGE SCALE GENOMIC DNA]</scope>
    <source>
        <strain evidence="2 3">N6</strain>
    </source>
</reference>
<sequence length="232" mass="27352">MDLKKTFNNFLEVFRENSSIIIAIPTILGGLWQVISLVLISPIFLRFFSLSQLISDGIFVALLIIIAVGVPYIIALSISTLFAKYSSKVKLILSGFFTFILMLSTYLDINEKKFNIFVLMFYSYSMFQYYLLNFTTNYRVHNFTKIEKVMMFFMIFSGIYISIFSVFKIGSEFSRSYKNIENIRYIELKIHKKYPRARVEYFNDKYIFIEKDSICFSKTFLIEKFDVLTETN</sequence>
<dbReference type="RefSeq" id="WP_342691372.1">
    <property type="nucleotide sequence ID" value="NZ_JBCGDP010000006.1"/>
</dbReference>
<keyword evidence="1" id="KW-0812">Transmembrane</keyword>
<comment type="caution">
    <text evidence="2">The sequence shown here is derived from an EMBL/GenBank/DDBJ whole genome shotgun (WGS) entry which is preliminary data.</text>
</comment>
<feature type="transmembrane region" description="Helical" evidence="1">
    <location>
        <begin position="57"/>
        <end position="83"/>
    </location>
</feature>
<feature type="transmembrane region" description="Helical" evidence="1">
    <location>
        <begin position="20"/>
        <end position="45"/>
    </location>
</feature>
<gene>
    <name evidence="2" type="ORF">WFZ86_07505</name>
</gene>
<evidence type="ECO:0000313" key="2">
    <source>
        <dbReference type="EMBL" id="MEM0576341.1"/>
    </source>
</evidence>
<dbReference type="EMBL" id="JBCGDP010000006">
    <property type="protein sequence ID" value="MEM0576341.1"/>
    <property type="molecule type" value="Genomic_DNA"/>
</dbReference>
<feature type="transmembrane region" description="Helical" evidence="1">
    <location>
        <begin position="89"/>
        <end position="107"/>
    </location>
</feature>
<name>A0ABU9NLY1_9FLAO</name>
<keyword evidence="3" id="KW-1185">Reference proteome</keyword>
<accession>A0ABU9NLY1</accession>
<evidence type="ECO:0000256" key="1">
    <source>
        <dbReference type="SAM" id="Phobius"/>
    </source>
</evidence>
<evidence type="ECO:0000313" key="3">
    <source>
        <dbReference type="Proteomes" id="UP001468798"/>
    </source>
</evidence>
<dbReference type="Proteomes" id="UP001468798">
    <property type="component" value="Unassembled WGS sequence"/>
</dbReference>
<protein>
    <submittedName>
        <fullName evidence="2">Uncharacterized protein</fullName>
    </submittedName>
</protein>
<feature type="transmembrane region" description="Helical" evidence="1">
    <location>
        <begin position="151"/>
        <end position="170"/>
    </location>
</feature>